<reference evidence="1 2" key="1">
    <citation type="journal article" date="2019" name="Commun. Biol.">
        <title>The bagworm genome reveals a unique fibroin gene that provides high tensile strength.</title>
        <authorList>
            <person name="Kono N."/>
            <person name="Nakamura H."/>
            <person name="Ohtoshi R."/>
            <person name="Tomita M."/>
            <person name="Numata K."/>
            <person name="Arakawa K."/>
        </authorList>
    </citation>
    <scope>NUCLEOTIDE SEQUENCE [LARGE SCALE GENOMIC DNA]</scope>
</reference>
<protein>
    <submittedName>
        <fullName evidence="1">Uncharacterized protein</fullName>
    </submittedName>
</protein>
<sequence length="128" mass="14823">MSRSFRVSINHIELRGRSALDARHVRACVYTPYKPRMLSAVSYGAVYVVRPPFLFDFVRCLFAVIGRADRRLRDANIQDCFRLLKQNILHTPATSGLRGLFLITCRREAVGDRRRRRRLAPPLCVSYD</sequence>
<proteinExistence type="predicted"/>
<keyword evidence="2" id="KW-1185">Reference proteome</keyword>
<gene>
    <name evidence="1" type="ORF">EVAR_77347_1</name>
</gene>
<evidence type="ECO:0000313" key="2">
    <source>
        <dbReference type="Proteomes" id="UP000299102"/>
    </source>
</evidence>
<dbReference type="EMBL" id="BGZK01000241">
    <property type="protein sequence ID" value="GBP31052.1"/>
    <property type="molecule type" value="Genomic_DNA"/>
</dbReference>
<name>A0A4C1UYM0_EUMVA</name>
<dbReference type="AlphaFoldDB" id="A0A4C1UYM0"/>
<dbReference type="Proteomes" id="UP000299102">
    <property type="component" value="Unassembled WGS sequence"/>
</dbReference>
<comment type="caution">
    <text evidence="1">The sequence shown here is derived from an EMBL/GenBank/DDBJ whole genome shotgun (WGS) entry which is preliminary data.</text>
</comment>
<organism evidence="1 2">
    <name type="scientific">Eumeta variegata</name>
    <name type="common">Bagworm moth</name>
    <name type="synonym">Eumeta japonica</name>
    <dbReference type="NCBI Taxonomy" id="151549"/>
    <lineage>
        <taxon>Eukaryota</taxon>
        <taxon>Metazoa</taxon>
        <taxon>Ecdysozoa</taxon>
        <taxon>Arthropoda</taxon>
        <taxon>Hexapoda</taxon>
        <taxon>Insecta</taxon>
        <taxon>Pterygota</taxon>
        <taxon>Neoptera</taxon>
        <taxon>Endopterygota</taxon>
        <taxon>Lepidoptera</taxon>
        <taxon>Glossata</taxon>
        <taxon>Ditrysia</taxon>
        <taxon>Tineoidea</taxon>
        <taxon>Psychidae</taxon>
        <taxon>Oiketicinae</taxon>
        <taxon>Eumeta</taxon>
    </lineage>
</organism>
<accession>A0A4C1UYM0</accession>
<evidence type="ECO:0000313" key="1">
    <source>
        <dbReference type="EMBL" id="GBP31052.1"/>
    </source>
</evidence>